<comment type="caution">
    <text evidence="10">The sequence shown here is derived from an EMBL/GenBank/DDBJ whole genome shotgun (WGS) entry which is preliminary data.</text>
</comment>
<dbReference type="GeneID" id="301683319"/>
<dbReference type="Proteomes" id="UP000326169">
    <property type="component" value="Unassembled WGS sequence"/>
</dbReference>
<evidence type="ECO:0000256" key="5">
    <source>
        <dbReference type="ARBA" id="ARBA00022836"/>
    </source>
</evidence>
<evidence type="ECO:0000256" key="4">
    <source>
        <dbReference type="ARBA" id="ARBA00022692"/>
    </source>
</evidence>
<keyword evidence="5 9" id="KW-0603">Photosystem I</keyword>
<dbReference type="SUPFAM" id="SSF81563">
    <property type="entry name" value="Photosystem I reaction center subunit X, PsaK"/>
    <property type="match status" value="1"/>
</dbReference>
<reference evidence="10 11" key="1">
    <citation type="journal article" date="2019" name="J Genomics">
        <title>The Draft Genome of a Hydrogen-producing Cyanobacterium, Arthrospira platensis NIES-46.</title>
        <authorList>
            <person name="Suzuki S."/>
            <person name="Yamaguchi H."/>
            <person name="Kawachi M."/>
        </authorList>
    </citation>
    <scope>NUCLEOTIDE SEQUENCE [LARGE SCALE GENOMIC DNA]</scope>
    <source>
        <strain evidence="10 11">NIES-46</strain>
    </source>
</reference>
<dbReference type="HAMAP" id="MF_00474">
    <property type="entry name" value="PSI_PsaK"/>
    <property type="match status" value="1"/>
</dbReference>
<dbReference type="InterPro" id="IPR037101">
    <property type="entry name" value="PSI_PsaK_bact"/>
</dbReference>
<evidence type="ECO:0000256" key="2">
    <source>
        <dbReference type="ARBA" id="ARBA00006458"/>
    </source>
</evidence>
<protein>
    <recommendedName>
        <fullName evidence="9">Photosystem I reaction center subunit PsaK</fullName>
    </recommendedName>
    <alternativeName>
        <fullName evidence="9">Photosystem I subunit X</fullName>
    </alternativeName>
</protein>
<comment type="similarity">
    <text evidence="2 9">Belongs to the PsaG/PsaK family.</text>
</comment>
<dbReference type="EMBL" id="BIMW01000097">
    <property type="protein sequence ID" value="GCE94420.1"/>
    <property type="molecule type" value="Genomic_DNA"/>
</dbReference>
<keyword evidence="6 9" id="KW-1133">Transmembrane helix</keyword>
<organism evidence="10 11">
    <name type="scientific">Limnospira platensis NIES-46</name>
    <dbReference type="NCBI Taxonomy" id="1236695"/>
    <lineage>
        <taxon>Bacteria</taxon>
        <taxon>Bacillati</taxon>
        <taxon>Cyanobacteriota</taxon>
        <taxon>Cyanophyceae</taxon>
        <taxon>Oscillatoriophycideae</taxon>
        <taxon>Oscillatoriales</taxon>
        <taxon>Sirenicapillariaceae</taxon>
        <taxon>Limnospira</taxon>
    </lineage>
</organism>
<feature type="transmembrane region" description="Helical" evidence="9">
    <location>
        <begin position="20"/>
        <end position="43"/>
    </location>
</feature>
<dbReference type="InterPro" id="IPR000549">
    <property type="entry name" value="PSI_PsaG/PsaK"/>
</dbReference>
<keyword evidence="4 9" id="KW-0812">Transmembrane</keyword>
<feature type="transmembrane region" description="Helical" evidence="9">
    <location>
        <begin position="64"/>
        <end position="89"/>
    </location>
</feature>
<dbReference type="NCBIfam" id="TIGR03049">
    <property type="entry name" value="PS_I_psaK"/>
    <property type="match status" value="1"/>
</dbReference>
<proteinExistence type="inferred from homology"/>
<evidence type="ECO:0000313" key="10">
    <source>
        <dbReference type="EMBL" id="GCE94420.1"/>
    </source>
</evidence>
<accession>A0A5M3T8Y7</accession>
<sequence>MSNLNLFLGVQSTAGQTVEWSFSVAIIMILCNVFAIVIGYYGISKENRGQGPALPVSLPRIFTGFGFPELLATASLGHLIGAGVILGLANAGVL</sequence>
<keyword evidence="8 9" id="KW-0472">Membrane</keyword>
<dbReference type="Pfam" id="PF01241">
    <property type="entry name" value="PSI_PSAK"/>
    <property type="match status" value="1"/>
</dbReference>
<keyword evidence="7 9" id="KW-0793">Thylakoid</keyword>
<dbReference type="InterPro" id="IPR017492">
    <property type="entry name" value="PSI_PsaK"/>
</dbReference>
<name>A0A5M3T8Y7_LIMPL</name>
<evidence type="ECO:0000256" key="6">
    <source>
        <dbReference type="ARBA" id="ARBA00022989"/>
    </source>
</evidence>
<keyword evidence="11" id="KW-1185">Reference proteome</keyword>
<dbReference type="RefSeq" id="WP_006618335.1">
    <property type="nucleotide sequence ID" value="NZ_BIMW01000097.1"/>
</dbReference>
<evidence type="ECO:0000256" key="1">
    <source>
        <dbReference type="ARBA" id="ARBA00004141"/>
    </source>
</evidence>
<evidence type="ECO:0000256" key="3">
    <source>
        <dbReference type="ARBA" id="ARBA00022531"/>
    </source>
</evidence>
<comment type="subcellular location">
    <subcellularLocation>
        <location evidence="9">Cellular thylakoid membrane</location>
        <topology evidence="9">Multi-pass membrane protein</topology>
    </subcellularLocation>
    <subcellularLocation>
        <location evidence="1">Membrane</location>
        <topology evidence="1">Multi-pass membrane protein</topology>
    </subcellularLocation>
</comment>
<dbReference type="Gene3D" id="1.20.860.20">
    <property type="entry name" value="Photosystem I PsaK, reaction centre"/>
    <property type="match status" value="1"/>
</dbReference>
<keyword evidence="3 9" id="KW-0602">Photosynthesis</keyword>
<evidence type="ECO:0000256" key="7">
    <source>
        <dbReference type="ARBA" id="ARBA00023078"/>
    </source>
</evidence>
<evidence type="ECO:0000256" key="9">
    <source>
        <dbReference type="HAMAP-Rule" id="MF_00474"/>
    </source>
</evidence>
<dbReference type="InterPro" id="IPR035982">
    <property type="entry name" value="PSI_centre_PsaK_sf"/>
</dbReference>
<evidence type="ECO:0000256" key="8">
    <source>
        <dbReference type="ARBA" id="ARBA00023136"/>
    </source>
</evidence>
<evidence type="ECO:0000313" key="11">
    <source>
        <dbReference type="Proteomes" id="UP000326169"/>
    </source>
</evidence>
<gene>
    <name evidence="10" type="primary">psaK2</name>
    <name evidence="9" type="synonym">psaK</name>
    <name evidence="10" type="ORF">NIES46_24750</name>
</gene>